<dbReference type="InterPro" id="IPR027417">
    <property type="entry name" value="P-loop_NTPase"/>
</dbReference>
<comment type="similarity">
    <text evidence="4">Belongs to the TRAFAC class TrmE-Era-EngA-EngB-Septin-like GTPase superfamily. Septin GTPase family.</text>
</comment>
<feature type="compositionally biased region" description="Polar residues" evidence="6">
    <location>
        <begin position="1"/>
        <end position="10"/>
    </location>
</feature>
<feature type="domain" description="Septin-type G" evidence="7">
    <location>
        <begin position="150"/>
        <end position="420"/>
    </location>
</feature>
<dbReference type="Proteomes" id="UP000243052">
    <property type="component" value="Chromosome ii"/>
</dbReference>
<evidence type="ECO:0000256" key="3">
    <source>
        <dbReference type="ARBA" id="ARBA00023134"/>
    </source>
</evidence>
<keyword evidence="2 4" id="KW-0547">Nucleotide-binding</keyword>
<evidence type="ECO:0000256" key="4">
    <source>
        <dbReference type="RuleBase" id="RU004560"/>
    </source>
</evidence>
<dbReference type="GeneID" id="28722144"/>
<dbReference type="PROSITE" id="PS51719">
    <property type="entry name" value="G_SEPTIN"/>
    <property type="match status" value="1"/>
</dbReference>
<dbReference type="EMBL" id="CP014242">
    <property type="protein sequence ID" value="AMD18543.1"/>
    <property type="molecule type" value="Genomic_DNA"/>
</dbReference>
<dbReference type="InterPro" id="IPR030379">
    <property type="entry name" value="G_SEPTIN_dom"/>
</dbReference>
<dbReference type="SUPFAM" id="SSF52540">
    <property type="entry name" value="P-loop containing nucleoside triphosphate hydrolases"/>
    <property type="match status" value="1"/>
</dbReference>
<proteinExistence type="inferred from homology"/>
<dbReference type="PANTHER" id="PTHR18884">
    <property type="entry name" value="SEPTIN"/>
    <property type="match status" value="1"/>
</dbReference>
<accession>A0A109UVW1</accession>
<evidence type="ECO:0000313" key="8">
    <source>
        <dbReference type="EMBL" id="AMD18543.1"/>
    </source>
</evidence>
<feature type="region of interest" description="Disordered" evidence="6">
    <location>
        <begin position="69"/>
        <end position="91"/>
    </location>
</feature>
<protein>
    <submittedName>
        <fullName evidence="8">HBL359Cp</fullName>
    </submittedName>
</protein>
<evidence type="ECO:0000259" key="7">
    <source>
        <dbReference type="PROSITE" id="PS51719"/>
    </source>
</evidence>
<comment type="subcellular location">
    <subcellularLocation>
        <location evidence="1">Bud neck</location>
    </subcellularLocation>
</comment>
<evidence type="ECO:0000256" key="2">
    <source>
        <dbReference type="ARBA" id="ARBA00022741"/>
    </source>
</evidence>
<organism evidence="8 9">
    <name type="scientific">Eremothecium sinecaudum</name>
    <dbReference type="NCBI Taxonomy" id="45286"/>
    <lineage>
        <taxon>Eukaryota</taxon>
        <taxon>Fungi</taxon>
        <taxon>Dikarya</taxon>
        <taxon>Ascomycota</taxon>
        <taxon>Saccharomycotina</taxon>
        <taxon>Saccharomycetes</taxon>
        <taxon>Saccharomycetales</taxon>
        <taxon>Saccharomycetaceae</taxon>
        <taxon>Eremothecium</taxon>
    </lineage>
</organism>
<keyword evidence="9" id="KW-1185">Reference proteome</keyword>
<dbReference type="GO" id="GO:0005935">
    <property type="term" value="C:cellular bud neck"/>
    <property type="evidence" value="ECO:0007669"/>
    <property type="project" value="UniProtKB-SubCell"/>
</dbReference>
<feature type="region of interest" description="Disordered" evidence="6">
    <location>
        <begin position="1"/>
        <end position="49"/>
    </location>
</feature>
<dbReference type="GO" id="GO:0031105">
    <property type="term" value="C:septin complex"/>
    <property type="evidence" value="ECO:0007669"/>
    <property type="project" value="UniProtKB-ARBA"/>
</dbReference>
<dbReference type="Pfam" id="PF00735">
    <property type="entry name" value="Septin"/>
    <property type="match status" value="1"/>
</dbReference>
<evidence type="ECO:0000313" key="9">
    <source>
        <dbReference type="Proteomes" id="UP000243052"/>
    </source>
</evidence>
<feature type="compositionally biased region" description="Basic and acidic residues" evidence="6">
    <location>
        <begin position="77"/>
        <end position="88"/>
    </location>
</feature>
<evidence type="ECO:0000256" key="6">
    <source>
        <dbReference type="SAM" id="MobiDB-lite"/>
    </source>
</evidence>
<reference evidence="8 9" key="1">
    <citation type="submission" date="2016-01" db="EMBL/GenBank/DDBJ databases">
        <title>Genome sequence of the yeast Holleya sinecauda.</title>
        <authorList>
            <person name="Dietrich F.S."/>
        </authorList>
    </citation>
    <scope>NUCLEOTIDE SEQUENCE [LARGE SCALE GENOMIC DNA]</scope>
    <source>
        <strain evidence="8 9">ATCC 58844</strain>
    </source>
</reference>
<feature type="coiled-coil region" evidence="5">
    <location>
        <begin position="511"/>
        <end position="538"/>
    </location>
</feature>
<keyword evidence="5" id="KW-0175">Coiled coil</keyword>
<dbReference type="OrthoDB" id="416553at2759"/>
<name>A0A109UVW1_9SACH</name>
<keyword evidence="3 4" id="KW-0342">GTP-binding</keyword>
<sequence length="562" mass="64476">MSDTFGTMSGESFDDDTQNYSNSDVTSSNTEHQTNAHSQSLLFPSDSLPSQSLSNVSHMQLNLDQDENNTSLGYFKANDKDSDGRENETASSQMDQYLDDVFFQGEEAQLQNNINQPKQNKLVDKKPINSKYKVGIERLPLQREFVTAKKGGHFTIMVVGQTGLGKTTFVNTLFRTSLLPSVWDTLESASANVFFKKTTRIIRHQALIEENNIKLKLTVIDTPGFGDNINNSFAWSPIISYIDEQFRSYIFQEEQPNRKNLGDNRIHCCLYFLNPSNKGISPLDIEAMQEISKRVNLIPVIAKADSLGKNSMNVFKEEVKKIINAQGIRVCAFLDENDPDSQTVIREAPFTLVCCDSYVLKPNGERVRGRKYKWGVAEIENEKHSDFCLLRDILMSRNMVDLVISSEKYYETCRSHMLMTRINQAKDGLAAETSEDNVILRNMNYEDPDANGLQNYKCYQIYNKQYMDELIIEWSPEFIHKQWEAKKRFNEIVHMEEKKFKDWKRALMFKQTNFNTEIEDLHNRVKNLQIDCEELESILLQSGGGNTAGLNSKRLSKHDLLP</sequence>
<dbReference type="InterPro" id="IPR016491">
    <property type="entry name" value="Septin"/>
</dbReference>
<dbReference type="Gene3D" id="3.40.50.300">
    <property type="entry name" value="P-loop containing nucleotide triphosphate hydrolases"/>
    <property type="match status" value="1"/>
</dbReference>
<evidence type="ECO:0000256" key="1">
    <source>
        <dbReference type="ARBA" id="ARBA00004266"/>
    </source>
</evidence>
<dbReference type="RefSeq" id="XP_017985539.1">
    <property type="nucleotide sequence ID" value="XM_018130365.1"/>
</dbReference>
<dbReference type="CDD" id="cd01850">
    <property type="entry name" value="CDC_Septin"/>
    <property type="match status" value="1"/>
</dbReference>
<dbReference type="GO" id="GO:0005525">
    <property type="term" value="F:GTP binding"/>
    <property type="evidence" value="ECO:0007669"/>
    <property type="project" value="UniProtKB-KW"/>
</dbReference>
<gene>
    <name evidence="8" type="ORF">AW171_hschr248</name>
</gene>
<feature type="compositionally biased region" description="Polar residues" evidence="6">
    <location>
        <begin position="18"/>
        <end position="49"/>
    </location>
</feature>
<evidence type="ECO:0000256" key="5">
    <source>
        <dbReference type="SAM" id="Coils"/>
    </source>
</evidence>
<dbReference type="AlphaFoldDB" id="A0A109UVW1"/>
<dbReference type="STRING" id="45286.A0A109UVW1"/>